<comment type="caution">
    <text evidence="5">The sequence shown here is derived from an EMBL/GenBank/DDBJ whole genome shotgun (WGS) entry which is preliminary data.</text>
</comment>
<evidence type="ECO:0000313" key="5">
    <source>
        <dbReference type="EMBL" id="OQS02900.1"/>
    </source>
</evidence>
<dbReference type="Proteomes" id="UP000243217">
    <property type="component" value="Unassembled WGS sequence"/>
</dbReference>
<keyword evidence="2" id="KW-0106">Calcium</keyword>
<organism evidence="5 6">
    <name type="scientific">Thraustotheca clavata</name>
    <dbReference type="NCBI Taxonomy" id="74557"/>
    <lineage>
        <taxon>Eukaryota</taxon>
        <taxon>Sar</taxon>
        <taxon>Stramenopiles</taxon>
        <taxon>Oomycota</taxon>
        <taxon>Saprolegniomycetes</taxon>
        <taxon>Saprolegniales</taxon>
        <taxon>Achlyaceae</taxon>
        <taxon>Thraustotheca</taxon>
    </lineage>
</organism>
<protein>
    <submittedName>
        <fullName evidence="5">C2 domain-containing protein</fullName>
    </submittedName>
</protein>
<dbReference type="OrthoDB" id="270970at2759"/>
<evidence type="ECO:0000256" key="2">
    <source>
        <dbReference type="ARBA" id="ARBA00022837"/>
    </source>
</evidence>
<dbReference type="GO" id="GO:0016020">
    <property type="term" value="C:membrane"/>
    <property type="evidence" value="ECO:0007669"/>
    <property type="project" value="InterPro"/>
</dbReference>
<evidence type="ECO:0000313" key="6">
    <source>
        <dbReference type="Proteomes" id="UP000243217"/>
    </source>
</evidence>
<dbReference type="AlphaFoldDB" id="A0A1V9ZYM5"/>
<feature type="domain" description="C2" evidence="4">
    <location>
        <begin position="361"/>
        <end position="483"/>
    </location>
</feature>
<name>A0A1V9ZYM5_9STRA</name>
<dbReference type="InterPro" id="IPR006614">
    <property type="entry name" value="Peroxin/Ferlin"/>
</dbReference>
<dbReference type="SMART" id="SM00694">
    <property type="entry name" value="DysFC"/>
    <property type="match status" value="2"/>
</dbReference>
<evidence type="ECO:0000256" key="1">
    <source>
        <dbReference type="ARBA" id="ARBA00022723"/>
    </source>
</evidence>
<reference evidence="5 6" key="1">
    <citation type="journal article" date="2014" name="Genome Biol. Evol.">
        <title>The secreted proteins of Achlya hypogyna and Thraustotheca clavata identify the ancestral oomycete secretome and reveal gene acquisitions by horizontal gene transfer.</title>
        <authorList>
            <person name="Misner I."/>
            <person name="Blouin N."/>
            <person name="Leonard G."/>
            <person name="Richards T.A."/>
            <person name="Lane C.E."/>
        </authorList>
    </citation>
    <scope>NUCLEOTIDE SEQUENCE [LARGE SCALE GENOMIC DNA]</scope>
    <source>
        <strain evidence="5 6">ATCC 34112</strain>
    </source>
</reference>
<dbReference type="InterPro" id="IPR035892">
    <property type="entry name" value="C2_domain_sf"/>
</dbReference>
<dbReference type="Pfam" id="PF00168">
    <property type="entry name" value="C2"/>
    <property type="match status" value="2"/>
</dbReference>
<dbReference type="SMART" id="SM00239">
    <property type="entry name" value="C2"/>
    <property type="match status" value="1"/>
</dbReference>
<evidence type="ECO:0000256" key="3">
    <source>
        <dbReference type="SAM" id="Coils"/>
    </source>
</evidence>
<feature type="coiled-coil region" evidence="3">
    <location>
        <begin position="327"/>
        <end position="354"/>
    </location>
</feature>
<sequence length="622" mass="71646">MRTKMTANDRLVRIQFDKVLRCDALIDSCCFGGIHQSVVFAELRLLGKGPKIAYQTMCIKSWHSWRNQIFEFIVTTNEIIARVLHLSLYAVDMFGFSTRLGEAAISLTYFEDEKHKTVINHTVSLVEYEVDAPTNTCFLDLSVAVWTAQDIDAAITLEYWEAERYHDGWSAENLKADDVCKRKMKPAPEPEGFIASLDWYPDIDQGDENGWFYASHFGGPWHNSNTAFVCRCRRLIQRYLPREYQLEKQAKAELLHQDHTTTVDRLVKTQEALVQLENVSRHEQNQHRATVFRMELKAAAKMKAFQRDYEATLAEEIQAHAESKKTIDELMDLTANLQAKLEALKLENKQLLLHHAQTKMQIPQLERQLPSRRCSFPRTLRVQLVRALDLVAADLALLGGKSDPYVVFQIGNVKLKSTQHTKELNPVWDHEVFEFELSKETLQDQSLTVSVFDHDKLSSDDLIGLVSIPILSLNQSSHDDTNEATLAPEITYKLEIPPEFSDQKVDSRIVLRFELPTQPVAIVLEMWENQRYSNKKWLAHNLLKSDRAAWTNGTDGNSLRDAIEPQIPNNMHTILGWTVNKQQGDSDGWFYAKSFQGPWLNSRSFNAVVRRRLWIERCFPNE</sequence>
<dbReference type="EMBL" id="JNBS01001059">
    <property type="protein sequence ID" value="OQS02900.1"/>
    <property type="molecule type" value="Genomic_DNA"/>
</dbReference>
<keyword evidence="3" id="KW-0175">Coiled coil</keyword>
<dbReference type="InterPro" id="IPR000008">
    <property type="entry name" value="C2_dom"/>
</dbReference>
<keyword evidence="1" id="KW-0479">Metal-binding</keyword>
<proteinExistence type="predicted"/>
<dbReference type="SUPFAM" id="SSF49562">
    <property type="entry name" value="C2 domain (Calcium/lipid-binding domain, CaLB)"/>
    <property type="match status" value="2"/>
</dbReference>
<dbReference type="PANTHER" id="PTHR45911">
    <property type="entry name" value="C2 DOMAIN-CONTAINING PROTEIN"/>
    <property type="match status" value="1"/>
</dbReference>
<dbReference type="PANTHER" id="PTHR45911:SF7">
    <property type="entry name" value="C2 DOMAIN-CONTAINING PROTEIN"/>
    <property type="match status" value="1"/>
</dbReference>
<dbReference type="CDD" id="cd00030">
    <property type="entry name" value="C2"/>
    <property type="match status" value="1"/>
</dbReference>
<dbReference type="PROSITE" id="PS50004">
    <property type="entry name" value="C2"/>
    <property type="match status" value="1"/>
</dbReference>
<dbReference type="GO" id="GO:0046872">
    <property type="term" value="F:metal ion binding"/>
    <property type="evidence" value="ECO:0007669"/>
    <property type="project" value="UniProtKB-KW"/>
</dbReference>
<accession>A0A1V9ZYM5</accession>
<gene>
    <name evidence="5" type="ORF">THRCLA_04782</name>
</gene>
<keyword evidence="6" id="KW-1185">Reference proteome</keyword>
<dbReference type="Gene3D" id="2.60.40.150">
    <property type="entry name" value="C2 domain"/>
    <property type="match status" value="1"/>
</dbReference>
<evidence type="ECO:0000259" key="4">
    <source>
        <dbReference type="PROSITE" id="PS50004"/>
    </source>
</evidence>